<evidence type="ECO:0000313" key="3">
    <source>
        <dbReference type="Proteomes" id="UP000001396"/>
    </source>
</evidence>
<feature type="compositionally biased region" description="Basic and acidic residues" evidence="1">
    <location>
        <begin position="104"/>
        <end position="114"/>
    </location>
</feature>
<dbReference type="AlphaFoldDB" id="D3BD46"/>
<evidence type="ECO:0000256" key="1">
    <source>
        <dbReference type="SAM" id="MobiDB-lite"/>
    </source>
</evidence>
<protein>
    <submittedName>
        <fullName evidence="2">Uncharacterized protein</fullName>
    </submittedName>
</protein>
<keyword evidence="3" id="KW-1185">Reference proteome</keyword>
<dbReference type="InParanoid" id="D3BD46"/>
<organism evidence="2 3">
    <name type="scientific">Heterostelium pallidum (strain ATCC 26659 / Pp 5 / PN500)</name>
    <name type="common">Cellular slime mold</name>
    <name type="synonym">Polysphondylium pallidum</name>
    <dbReference type="NCBI Taxonomy" id="670386"/>
    <lineage>
        <taxon>Eukaryota</taxon>
        <taxon>Amoebozoa</taxon>
        <taxon>Evosea</taxon>
        <taxon>Eumycetozoa</taxon>
        <taxon>Dictyostelia</taxon>
        <taxon>Acytosteliales</taxon>
        <taxon>Acytosteliaceae</taxon>
        <taxon>Heterostelium</taxon>
    </lineage>
</organism>
<reference evidence="2 3" key="1">
    <citation type="journal article" date="2011" name="Genome Res.">
        <title>Phylogeny-wide analysis of social amoeba genomes highlights ancient origins for complex intercellular communication.</title>
        <authorList>
            <person name="Heidel A.J."/>
            <person name="Lawal H.M."/>
            <person name="Felder M."/>
            <person name="Schilde C."/>
            <person name="Helps N.R."/>
            <person name="Tunggal B."/>
            <person name="Rivero F."/>
            <person name="John U."/>
            <person name="Schleicher M."/>
            <person name="Eichinger L."/>
            <person name="Platzer M."/>
            <person name="Noegel A.A."/>
            <person name="Schaap P."/>
            <person name="Gloeckner G."/>
        </authorList>
    </citation>
    <scope>NUCLEOTIDE SEQUENCE [LARGE SCALE GENOMIC DNA]</scope>
    <source>
        <strain evidence="3">ATCC 26659 / Pp 5 / PN500</strain>
    </source>
</reference>
<dbReference type="GeneID" id="31361908"/>
<accession>D3BD46</accession>
<evidence type="ECO:0000313" key="2">
    <source>
        <dbReference type="EMBL" id="EFA80838.1"/>
    </source>
</evidence>
<comment type="caution">
    <text evidence="2">The sequence shown here is derived from an EMBL/GenBank/DDBJ whole genome shotgun (WGS) entry which is preliminary data.</text>
</comment>
<proteinExistence type="predicted"/>
<gene>
    <name evidence="2" type="ORF">PPL_06426</name>
</gene>
<dbReference type="EMBL" id="ADBJ01000028">
    <property type="protein sequence ID" value="EFA80838.1"/>
    <property type="molecule type" value="Genomic_DNA"/>
</dbReference>
<dbReference type="Proteomes" id="UP000001396">
    <property type="component" value="Unassembled WGS sequence"/>
</dbReference>
<sequence length="230" mass="26106">MSMSETSDIEWKTIQDELGLQIKVINRFQFPSNLTEVPDFDWSSIKPERINGKTMMTVSSKDQEVNVKEEGEETISTTNNENGIGSSSSSSIRNMNNKGQQQEEEQHKEDEQQQKDNIEYCIDHLKRYYDLGDGNQYQFYNVSDRGDEFLYTALPYISFILQGCVHVVVCHRLTPPEELDSQIVFAIALCDSAEAVVNSRSQAYSQLLAASIRSSVPVILIDYPKSLSLN</sequence>
<name>D3BD46_HETP5</name>
<dbReference type="RefSeq" id="XP_020432957.1">
    <property type="nucleotide sequence ID" value="XM_020577283.1"/>
</dbReference>
<feature type="region of interest" description="Disordered" evidence="1">
    <location>
        <begin position="59"/>
        <end position="114"/>
    </location>
</feature>
<feature type="compositionally biased region" description="Low complexity" evidence="1">
    <location>
        <begin position="76"/>
        <end position="97"/>
    </location>
</feature>